<organism evidence="5 6">
    <name type="scientific">Dryococelus australis</name>
    <dbReference type="NCBI Taxonomy" id="614101"/>
    <lineage>
        <taxon>Eukaryota</taxon>
        <taxon>Metazoa</taxon>
        <taxon>Ecdysozoa</taxon>
        <taxon>Arthropoda</taxon>
        <taxon>Hexapoda</taxon>
        <taxon>Insecta</taxon>
        <taxon>Pterygota</taxon>
        <taxon>Neoptera</taxon>
        <taxon>Polyneoptera</taxon>
        <taxon>Phasmatodea</taxon>
        <taxon>Verophasmatodea</taxon>
        <taxon>Anareolatae</taxon>
        <taxon>Phasmatidae</taxon>
        <taxon>Eurycanthinae</taxon>
        <taxon>Dryococelus</taxon>
    </lineage>
</organism>
<comment type="similarity">
    <text evidence="1">Belongs to the CCR4/nocturin family.</text>
</comment>
<dbReference type="PANTHER" id="PTHR12121">
    <property type="entry name" value="CARBON CATABOLITE REPRESSOR PROTEIN 4"/>
    <property type="match status" value="1"/>
</dbReference>
<dbReference type="InterPro" id="IPR050410">
    <property type="entry name" value="CCR4/nocturin_mRNA_transcr"/>
</dbReference>
<protein>
    <recommendedName>
        <fullName evidence="3">Nocturnin</fullName>
    </recommendedName>
</protein>
<evidence type="ECO:0000259" key="4">
    <source>
        <dbReference type="Pfam" id="PF03372"/>
    </source>
</evidence>
<dbReference type="InterPro" id="IPR005135">
    <property type="entry name" value="Endo/exonuclease/phosphatase"/>
</dbReference>
<dbReference type="EMBL" id="JARBHB010000015">
    <property type="protein sequence ID" value="KAJ8867420.1"/>
    <property type="molecule type" value="Genomic_DNA"/>
</dbReference>
<accession>A0ABQ9G4M6</accession>
<name>A0ABQ9G4M6_9NEOP</name>
<dbReference type="Pfam" id="PF03372">
    <property type="entry name" value="Exo_endo_phos"/>
    <property type="match status" value="1"/>
</dbReference>
<comment type="caution">
    <text evidence="5">The sequence shown here is derived from an EMBL/GenBank/DDBJ whole genome shotgun (WGS) entry which is preliminary data.</text>
</comment>
<dbReference type="InterPro" id="IPR036691">
    <property type="entry name" value="Endo/exonu/phosph_ase_sf"/>
</dbReference>
<gene>
    <name evidence="5" type="ORF">PR048_031221</name>
</gene>
<feature type="domain" description="Endonuclease/exonuclease/phosphatase" evidence="4">
    <location>
        <begin position="89"/>
        <end position="367"/>
    </location>
</feature>
<reference evidence="5 6" key="1">
    <citation type="submission" date="2023-02" db="EMBL/GenBank/DDBJ databases">
        <title>LHISI_Scaffold_Assembly.</title>
        <authorList>
            <person name="Stuart O.P."/>
            <person name="Cleave R."/>
            <person name="Magrath M.J.L."/>
            <person name="Mikheyev A.S."/>
        </authorList>
    </citation>
    <scope>NUCLEOTIDE SEQUENCE [LARGE SCALE GENOMIC DNA]</scope>
    <source>
        <strain evidence="5">Daus_M_001</strain>
        <tissue evidence="5">Leg muscle</tissue>
    </source>
</reference>
<sequence length="381" mass="43112">MGSFTSAPKILNDDTQDADLHFPNKMSRDELLDSCRRELGSLPALVKRSFHRTDRQFGDITTGVRLLHWNVISKGCDEAVSSPNNIRVLQWNLLSQALGQMNDNFVCCPDEALEWKTRRFHIVEEIVEYNPDVICLQEVDHFSFLKTILATQGYEGMFFPKPDSPCLYIKGNNGPDGCAIFYRKDKFELLKMETRVLEVWRVQSNQVAIAALLRVRETGCEVCVVTTHLKARNGALLSTLRNEQGKDLLEFVSKHCGGRPVILCGDFNAEPTEPIYHTVLTNRQLRLASAYTMLARNSDHDNNDDTLGALEPPYTTWKIREEGEVCHTIDYVFYTSDSFSVDAVLNLPSGEDIGEGRVPSFSYPSDHFSLVCDLRFTDTKA</sequence>
<evidence type="ECO:0000256" key="1">
    <source>
        <dbReference type="ARBA" id="ARBA00010774"/>
    </source>
</evidence>
<keyword evidence="6" id="KW-1185">Reference proteome</keyword>
<evidence type="ECO:0000313" key="5">
    <source>
        <dbReference type="EMBL" id="KAJ8867420.1"/>
    </source>
</evidence>
<dbReference type="Proteomes" id="UP001159363">
    <property type="component" value="Chromosome 14"/>
</dbReference>
<evidence type="ECO:0000313" key="6">
    <source>
        <dbReference type="Proteomes" id="UP001159363"/>
    </source>
</evidence>
<evidence type="ECO:0000256" key="3">
    <source>
        <dbReference type="ARBA" id="ARBA00023807"/>
    </source>
</evidence>
<dbReference type="PANTHER" id="PTHR12121:SF45">
    <property type="entry name" value="NOCTURNIN"/>
    <property type="match status" value="1"/>
</dbReference>
<dbReference type="Gene3D" id="3.60.10.10">
    <property type="entry name" value="Endonuclease/exonuclease/phosphatase"/>
    <property type="match status" value="1"/>
</dbReference>
<dbReference type="SUPFAM" id="SSF56219">
    <property type="entry name" value="DNase I-like"/>
    <property type="match status" value="1"/>
</dbReference>
<evidence type="ECO:0000256" key="2">
    <source>
        <dbReference type="ARBA" id="ARBA00022801"/>
    </source>
</evidence>
<keyword evidence="2" id="KW-0378">Hydrolase</keyword>
<proteinExistence type="inferred from homology"/>